<dbReference type="PROSITE" id="PS50102">
    <property type="entry name" value="RRM"/>
    <property type="match status" value="2"/>
</dbReference>
<evidence type="ECO:0000256" key="6">
    <source>
        <dbReference type="PROSITE-ProRule" id="PRU00176"/>
    </source>
</evidence>
<comment type="caution">
    <text evidence="9">The sequence shown here is derived from an EMBL/GenBank/DDBJ whole genome shotgun (WGS) entry which is preliminary data.</text>
</comment>
<dbReference type="InterPro" id="IPR035979">
    <property type="entry name" value="RBD_domain_sf"/>
</dbReference>
<accession>A0A370TBU7</accession>
<feature type="domain" description="RRM" evidence="8">
    <location>
        <begin position="160"/>
        <end position="238"/>
    </location>
</feature>
<protein>
    <recommendedName>
        <fullName evidence="8">RRM domain-containing protein</fullName>
    </recommendedName>
</protein>
<dbReference type="SUPFAM" id="SSF54928">
    <property type="entry name" value="RNA-binding domain, RBD"/>
    <property type="match status" value="2"/>
</dbReference>
<evidence type="ECO:0000259" key="8">
    <source>
        <dbReference type="PROSITE" id="PS50102"/>
    </source>
</evidence>
<dbReference type="AlphaFoldDB" id="A0A370TBU7"/>
<name>A0A370TBU7_9HELO</name>
<dbReference type="STRING" id="2656787.A0A370TBU7"/>
<reference evidence="9 10" key="1">
    <citation type="journal article" date="2018" name="IMA Fungus">
        <title>IMA Genome-F 9: Draft genome sequence of Annulohypoxylon stygium, Aspergillus mulundensis, Berkeleyomyces basicola (syn. Thielaviopsis basicola), Ceratocystis smalleyi, two Cercospora beticola strains, Coleophoma cylindrospora, Fusarium fracticaudum, Phialophora cf. hyalina, and Morchella septimelata.</title>
        <authorList>
            <person name="Wingfield B.D."/>
            <person name="Bills G.F."/>
            <person name="Dong Y."/>
            <person name="Huang W."/>
            <person name="Nel W.J."/>
            <person name="Swalarsk-Parry B.S."/>
            <person name="Vaghefi N."/>
            <person name="Wilken P.M."/>
            <person name="An Z."/>
            <person name="de Beer Z.W."/>
            <person name="De Vos L."/>
            <person name="Chen L."/>
            <person name="Duong T.A."/>
            <person name="Gao Y."/>
            <person name="Hammerbacher A."/>
            <person name="Kikkert J.R."/>
            <person name="Li Y."/>
            <person name="Li H."/>
            <person name="Li K."/>
            <person name="Li Q."/>
            <person name="Liu X."/>
            <person name="Ma X."/>
            <person name="Naidoo K."/>
            <person name="Pethybridge S.J."/>
            <person name="Sun J."/>
            <person name="Steenkamp E.T."/>
            <person name="van der Nest M.A."/>
            <person name="van Wyk S."/>
            <person name="Wingfield M.J."/>
            <person name="Xiong C."/>
            <person name="Yue Q."/>
            <person name="Zhang X."/>
        </authorList>
    </citation>
    <scope>NUCLEOTIDE SEQUENCE [LARGE SCALE GENOMIC DNA]</scope>
    <source>
        <strain evidence="9 10">BP 5553</strain>
    </source>
</reference>
<dbReference type="GeneID" id="43602578"/>
<feature type="domain" description="RRM" evidence="8">
    <location>
        <begin position="349"/>
        <end position="430"/>
    </location>
</feature>
<feature type="region of interest" description="Disordered" evidence="7">
    <location>
        <begin position="1"/>
        <end position="119"/>
    </location>
</feature>
<gene>
    <name evidence="9" type="ORF">BP5553_09729</name>
</gene>
<evidence type="ECO:0000256" key="2">
    <source>
        <dbReference type="ARBA" id="ARBA00022664"/>
    </source>
</evidence>
<sequence>MGGASSAKGKGKETTPIAQFGSLTINDEAGVSVKAEASGSYSSDPAKAKEVKGFSPSSERYQAKFIKGETGLDDPFDSTARNVGPLVGKRRAMSDNWRSGSSSASDGSSPPLGKSESAPGSIAIASTNVERAVANVPDLTVASQPIVTNQNAQNQFPIECCVFVANLLQSESEENLQASLTRVFRQYGPVWVNVKRDKNKMPFAFCTFSLPEHAEHAISDGHGRYINGRPCRCEQARGHRAGFFYLGRRFGSVITHDEAMDLLISYGEIKSCRTATDIDRACFNLNEGVLVEFSMYPQGQAALAAFRNHNVYKMLDLADIDSPIRRRVHTTTSASQARAYNSAYEHERSTVFVGNLPGNISEQQIQELFGEYGSIVEITIRECNSKFNPDQRLCLAFIKYTSPVAVSQAIQGKHGFAMGSNRLRVAPKNSERNTRHSPPSSTRFRSTPARREPSMTSMAQMTPSPQDAYQSGYAHQQALSTSAPIYGQQHGSFPNGYTHQPSAYAVTPQHPSYGYPVQQPPPIYGAQYFDGTQYYAGGVPVYGTPISPYYYQANTGYPALPQYPYSPYNSTVVQQSMISPPATQHPSGYPMTGNSDQDDGSTTPTRHGYASAWCTFFTSLHDVVELLQFAHYLASSNQIITAFHEDTLTVLVGVFGETIWCHNLVNFNIANKLCISFVNHSALPQPMIVTGEVLNFFSSLIDHVASVTLI</sequence>
<dbReference type="GO" id="GO:0006397">
    <property type="term" value="P:mRNA processing"/>
    <property type="evidence" value="ECO:0007669"/>
    <property type="project" value="UniProtKB-KW"/>
</dbReference>
<evidence type="ECO:0000256" key="3">
    <source>
        <dbReference type="ARBA" id="ARBA00022737"/>
    </source>
</evidence>
<comment type="subcellular location">
    <subcellularLocation>
        <location evidence="1">Nucleus</location>
    </subcellularLocation>
</comment>
<dbReference type="PANTHER" id="PTHR23003">
    <property type="entry name" value="RNA RECOGNITION MOTIF RRM DOMAIN CONTAINING PROTEIN"/>
    <property type="match status" value="1"/>
</dbReference>
<dbReference type="CDD" id="cd00590">
    <property type="entry name" value="RRM_SF"/>
    <property type="match status" value="1"/>
</dbReference>
<dbReference type="SMART" id="SM00360">
    <property type="entry name" value="RRM"/>
    <property type="match status" value="2"/>
</dbReference>
<keyword evidence="5" id="KW-0539">Nucleus</keyword>
<feature type="region of interest" description="Disordered" evidence="7">
    <location>
        <begin position="579"/>
        <end position="604"/>
    </location>
</feature>
<keyword evidence="2" id="KW-0507">mRNA processing</keyword>
<keyword evidence="10" id="KW-1185">Reference proteome</keyword>
<feature type="region of interest" description="Disordered" evidence="7">
    <location>
        <begin position="423"/>
        <end position="474"/>
    </location>
</feature>
<dbReference type="Pfam" id="PF00076">
    <property type="entry name" value="RRM_1"/>
    <property type="match status" value="2"/>
</dbReference>
<keyword evidence="3" id="KW-0677">Repeat</keyword>
<dbReference type="EMBL" id="NPIC01000012">
    <property type="protein sequence ID" value="RDL31520.1"/>
    <property type="molecule type" value="Genomic_DNA"/>
</dbReference>
<dbReference type="RefSeq" id="XP_031865651.1">
    <property type="nucleotide sequence ID" value="XM_032018352.1"/>
</dbReference>
<feature type="compositionally biased region" description="Low complexity" evidence="7">
    <location>
        <begin position="436"/>
        <end position="447"/>
    </location>
</feature>
<dbReference type="Proteomes" id="UP000254866">
    <property type="component" value="Unassembled WGS sequence"/>
</dbReference>
<evidence type="ECO:0000256" key="1">
    <source>
        <dbReference type="ARBA" id="ARBA00004123"/>
    </source>
</evidence>
<evidence type="ECO:0000313" key="10">
    <source>
        <dbReference type="Proteomes" id="UP000254866"/>
    </source>
</evidence>
<dbReference type="InterPro" id="IPR000504">
    <property type="entry name" value="RRM_dom"/>
</dbReference>
<dbReference type="SMART" id="SM00361">
    <property type="entry name" value="RRM_1"/>
    <property type="match status" value="2"/>
</dbReference>
<feature type="compositionally biased region" description="Low complexity" evidence="7">
    <location>
        <begin position="99"/>
        <end position="109"/>
    </location>
</feature>
<dbReference type="GO" id="GO:0005634">
    <property type="term" value="C:nucleus"/>
    <property type="evidence" value="ECO:0007669"/>
    <property type="project" value="UniProtKB-SubCell"/>
</dbReference>
<feature type="compositionally biased region" description="Polar residues" evidence="7">
    <location>
        <begin position="454"/>
        <end position="474"/>
    </location>
</feature>
<dbReference type="InterPro" id="IPR012677">
    <property type="entry name" value="Nucleotide-bd_a/b_plait_sf"/>
</dbReference>
<dbReference type="Gene3D" id="3.30.70.330">
    <property type="match status" value="2"/>
</dbReference>
<dbReference type="GO" id="GO:0003729">
    <property type="term" value="F:mRNA binding"/>
    <property type="evidence" value="ECO:0007669"/>
    <property type="project" value="TreeGrafter"/>
</dbReference>
<evidence type="ECO:0000313" key="9">
    <source>
        <dbReference type="EMBL" id="RDL31520.1"/>
    </source>
</evidence>
<evidence type="ECO:0000256" key="4">
    <source>
        <dbReference type="ARBA" id="ARBA00022884"/>
    </source>
</evidence>
<dbReference type="InterPro" id="IPR050374">
    <property type="entry name" value="RRT5_SRSF_SR"/>
</dbReference>
<proteinExistence type="predicted"/>
<keyword evidence="4 6" id="KW-0694">RNA-binding</keyword>
<dbReference type="InterPro" id="IPR003954">
    <property type="entry name" value="RRM_euk-type"/>
</dbReference>
<dbReference type="GO" id="GO:0005737">
    <property type="term" value="C:cytoplasm"/>
    <property type="evidence" value="ECO:0007669"/>
    <property type="project" value="TreeGrafter"/>
</dbReference>
<dbReference type="OrthoDB" id="410044at2759"/>
<evidence type="ECO:0000256" key="5">
    <source>
        <dbReference type="ARBA" id="ARBA00023242"/>
    </source>
</evidence>
<dbReference type="PANTHER" id="PTHR23003:SF62">
    <property type="entry name" value="SERINE_ARGININE (SR)-TYPE SHUTTLING MRNA BINDING PROTEIN NPL3"/>
    <property type="match status" value="1"/>
</dbReference>
<organism evidence="9 10">
    <name type="scientific">Venustampulla echinocandica</name>
    <dbReference type="NCBI Taxonomy" id="2656787"/>
    <lineage>
        <taxon>Eukaryota</taxon>
        <taxon>Fungi</taxon>
        <taxon>Dikarya</taxon>
        <taxon>Ascomycota</taxon>
        <taxon>Pezizomycotina</taxon>
        <taxon>Leotiomycetes</taxon>
        <taxon>Helotiales</taxon>
        <taxon>Pleuroascaceae</taxon>
        <taxon>Venustampulla</taxon>
    </lineage>
</organism>
<evidence type="ECO:0000256" key="7">
    <source>
        <dbReference type="SAM" id="MobiDB-lite"/>
    </source>
</evidence>